<proteinExistence type="predicted"/>
<evidence type="ECO:0000313" key="2">
    <source>
        <dbReference type="EMBL" id="KAJ7218359.1"/>
    </source>
</evidence>
<evidence type="ECO:0008006" key="4">
    <source>
        <dbReference type="Google" id="ProtNLM"/>
    </source>
</evidence>
<accession>A0AAD6YFB3</accession>
<evidence type="ECO:0000256" key="1">
    <source>
        <dbReference type="SAM" id="SignalP"/>
    </source>
</evidence>
<name>A0AAD6YFB3_9AGAR</name>
<dbReference type="EMBL" id="JARJCW010000012">
    <property type="protein sequence ID" value="KAJ7218359.1"/>
    <property type="molecule type" value="Genomic_DNA"/>
</dbReference>
<gene>
    <name evidence="2" type="ORF">GGX14DRAFT_594661</name>
</gene>
<keyword evidence="1" id="KW-0732">Signal</keyword>
<sequence>MAIIAFLKLFLILRFEWFVRAVLQVVLFAWQRYPAALDCFAQAQVSVRAVLEVVLFARQETTFCLVAQGLSYAVSVAQSLVALIAHGLKGGARVRVRVCKHQLATRTSGKPKNILASLAQLEGLVVLAPGPPERELHRQRDWEWVPDAVAS</sequence>
<keyword evidence="3" id="KW-1185">Reference proteome</keyword>
<organism evidence="2 3">
    <name type="scientific">Mycena pura</name>
    <dbReference type="NCBI Taxonomy" id="153505"/>
    <lineage>
        <taxon>Eukaryota</taxon>
        <taxon>Fungi</taxon>
        <taxon>Dikarya</taxon>
        <taxon>Basidiomycota</taxon>
        <taxon>Agaricomycotina</taxon>
        <taxon>Agaricomycetes</taxon>
        <taxon>Agaricomycetidae</taxon>
        <taxon>Agaricales</taxon>
        <taxon>Marasmiineae</taxon>
        <taxon>Mycenaceae</taxon>
        <taxon>Mycena</taxon>
    </lineage>
</organism>
<dbReference type="AlphaFoldDB" id="A0AAD6YFB3"/>
<reference evidence="2" key="1">
    <citation type="submission" date="2023-03" db="EMBL/GenBank/DDBJ databases">
        <title>Massive genome expansion in bonnet fungi (Mycena s.s.) driven by repeated elements and novel gene families across ecological guilds.</title>
        <authorList>
            <consortium name="Lawrence Berkeley National Laboratory"/>
            <person name="Harder C.B."/>
            <person name="Miyauchi S."/>
            <person name="Viragh M."/>
            <person name="Kuo A."/>
            <person name="Thoen E."/>
            <person name="Andreopoulos B."/>
            <person name="Lu D."/>
            <person name="Skrede I."/>
            <person name="Drula E."/>
            <person name="Henrissat B."/>
            <person name="Morin E."/>
            <person name="Kohler A."/>
            <person name="Barry K."/>
            <person name="LaButti K."/>
            <person name="Morin E."/>
            <person name="Salamov A."/>
            <person name="Lipzen A."/>
            <person name="Mereny Z."/>
            <person name="Hegedus B."/>
            <person name="Baldrian P."/>
            <person name="Stursova M."/>
            <person name="Weitz H."/>
            <person name="Taylor A."/>
            <person name="Grigoriev I.V."/>
            <person name="Nagy L.G."/>
            <person name="Martin F."/>
            <person name="Kauserud H."/>
        </authorList>
    </citation>
    <scope>NUCLEOTIDE SEQUENCE</scope>
    <source>
        <strain evidence="2">9144</strain>
    </source>
</reference>
<evidence type="ECO:0000313" key="3">
    <source>
        <dbReference type="Proteomes" id="UP001219525"/>
    </source>
</evidence>
<comment type="caution">
    <text evidence="2">The sequence shown here is derived from an EMBL/GenBank/DDBJ whole genome shotgun (WGS) entry which is preliminary data.</text>
</comment>
<feature type="chain" id="PRO_5041922764" description="Secreted protein" evidence="1">
    <location>
        <begin position="22"/>
        <end position="151"/>
    </location>
</feature>
<dbReference type="Proteomes" id="UP001219525">
    <property type="component" value="Unassembled WGS sequence"/>
</dbReference>
<feature type="signal peptide" evidence="1">
    <location>
        <begin position="1"/>
        <end position="21"/>
    </location>
</feature>
<protein>
    <recommendedName>
        <fullName evidence="4">Secreted protein</fullName>
    </recommendedName>
</protein>